<dbReference type="EMBL" id="ML978168">
    <property type="protein sequence ID" value="KAF2033171.1"/>
    <property type="molecule type" value="Genomic_DNA"/>
</dbReference>
<protein>
    <submittedName>
        <fullName evidence="1">Uncharacterized protein</fullName>
    </submittedName>
</protein>
<sequence length="272" mass="30238">MPSYSLRWAASLLRRDVYDIATKVKVKVKNHLSSAKGASTSGPLLSEQAVHIIEQPVETRNIETVTATADSAQVPSTLYKALEGRLRALYVARDLDVSHQERFRFRGSWLVLWTALQACPSNEAFDIFRFVKLDESARVAALLHRHDSAAQTSSPPYEVSKMPAVPYQGAHDRVRNDSAISNVFVAAPGPSEPTTSQLWYGVLEGASDVSKTALIAQRLLLCVWPDKDAVEILDTIGHPGKKFEQKDELRLRFRNLLFPGYNTLTALPQLLL</sequence>
<name>A0A9P4HHJ7_9PLEO</name>
<gene>
    <name evidence="1" type="ORF">EK21DRAFT_109305</name>
</gene>
<organism evidence="1 2">
    <name type="scientific">Setomelanomma holmii</name>
    <dbReference type="NCBI Taxonomy" id="210430"/>
    <lineage>
        <taxon>Eukaryota</taxon>
        <taxon>Fungi</taxon>
        <taxon>Dikarya</taxon>
        <taxon>Ascomycota</taxon>
        <taxon>Pezizomycotina</taxon>
        <taxon>Dothideomycetes</taxon>
        <taxon>Pleosporomycetidae</taxon>
        <taxon>Pleosporales</taxon>
        <taxon>Pleosporineae</taxon>
        <taxon>Phaeosphaeriaceae</taxon>
        <taxon>Setomelanomma</taxon>
    </lineage>
</organism>
<dbReference type="Proteomes" id="UP000799777">
    <property type="component" value="Unassembled WGS sequence"/>
</dbReference>
<reference evidence="1" key="1">
    <citation type="journal article" date="2020" name="Stud. Mycol.">
        <title>101 Dothideomycetes genomes: a test case for predicting lifestyles and emergence of pathogens.</title>
        <authorList>
            <person name="Haridas S."/>
            <person name="Albert R."/>
            <person name="Binder M."/>
            <person name="Bloem J."/>
            <person name="Labutti K."/>
            <person name="Salamov A."/>
            <person name="Andreopoulos B."/>
            <person name="Baker S."/>
            <person name="Barry K."/>
            <person name="Bills G."/>
            <person name="Bluhm B."/>
            <person name="Cannon C."/>
            <person name="Castanera R."/>
            <person name="Culley D."/>
            <person name="Daum C."/>
            <person name="Ezra D."/>
            <person name="Gonzalez J."/>
            <person name="Henrissat B."/>
            <person name="Kuo A."/>
            <person name="Liang C."/>
            <person name="Lipzen A."/>
            <person name="Lutzoni F."/>
            <person name="Magnuson J."/>
            <person name="Mondo S."/>
            <person name="Nolan M."/>
            <person name="Ohm R."/>
            <person name="Pangilinan J."/>
            <person name="Park H.-J."/>
            <person name="Ramirez L."/>
            <person name="Alfaro M."/>
            <person name="Sun H."/>
            <person name="Tritt A."/>
            <person name="Yoshinaga Y."/>
            <person name="Zwiers L.-H."/>
            <person name="Turgeon B."/>
            <person name="Goodwin S."/>
            <person name="Spatafora J."/>
            <person name="Crous P."/>
            <person name="Grigoriev I."/>
        </authorList>
    </citation>
    <scope>NUCLEOTIDE SEQUENCE</scope>
    <source>
        <strain evidence="1">CBS 110217</strain>
    </source>
</reference>
<comment type="caution">
    <text evidence="1">The sequence shown here is derived from an EMBL/GenBank/DDBJ whole genome shotgun (WGS) entry which is preliminary data.</text>
</comment>
<proteinExistence type="predicted"/>
<accession>A0A9P4HHJ7</accession>
<evidence type="ECO:0000313" key="1">
    <source>
        <dbReference type="EMBL" id="KAF2033171.1"/>
    </source>
</evidence>
<evidence type="ECO:0000313" key="2">
    <source>
        <dbReference type="Proteomes" id="UP000799777"/>
    </source>
</evidence>
<dbReference type="OrthoDB" id="3785169at2759"/>
<keyword evidence="2" id="KW-1185">Reference proteome</keyword>
<dbReference type="AlphaFoldDB" id="A0A9P4HHJ7"/>